<dbReference type="CDD" id="cd03185">
    <property type="entry name" value="GST_C_Tau"/>
    <property type="match status" value="1"/>
</dbReference>
<dbReference type="GO" id="GO:0004364">
    <property type="term" value="F:glutathione transferase activity"/>
    <property type="evidence" value="ECO:0007669"/>
    <property type="project" value="UniProtKB-EC"/>
</dbReference>
<dbReference type="SFLD" id="SFLDS00019">
    <property type="entry name" value="Glutathione_Transferase_(cytos"/>
    <property type="match status" value="1"/>
</dbReference>
<sequence length="231" mass="26044">MAACEVKVLNTWVSMFGLRVLIALKHKDVEYEYQEENLRDKSQLLLESNPVHKKIPVLIHSGKPVCESLIIVQYIDEAWPSSDKPPLLPKDPFDRAVARFWADYIDKKMYDAGSRIVRCPPGEQREQAKKDLIEALQTLDGALRDMSKGGAYFGGSDLGYVDVALAPFLCWFEAYETMGEFKIWESCDCPHLSKWAKDVLEHPSVKGAVTIAPSAKVVDFAHILRQRYGGA</sequence>
<dbReference type="InterPro" id="IPR004045">
    <property type="entry name" value="Glutathione_S-Trfase_N"/>
</dbReference>
<evidence type="ECO:0000259" key="5">
    <source>
        <dbReference type="PROSITE" id="PS50405"/>
    </source>
</evidence>
<dbReference type="FunFam" id="3.40.30.10:FF:000014">
    <property type="entry name" value="Tau class glutathione S-transferase"/>
    <property type="match status" value="1"/>
</dbReference>
<dbReference type="SUPFAM" id="SSF47616">
    <property type="entry name" value="GST C-terminal domain-like"/>
    <property type="match status" value="1"/>
</dbReference>
<dbReference type="InterPro" id="IPR010987">
    <property type="entry name" value="Glutathione-S-Trfase_C-like"/>
</dbReference>
<proteinExistence type="predicted"/>
<dbReference type="OMA" id="DKKMYEI"/>
<dbReference type="EC" id="2.5.1.18" evidence="1"/>
<dbReference type="Pfam" id="PF13410">
    <property type="entry name" value="GST_C_2"/>
    <property type="match status" value="1"/>
</dbReference>
<dbReference type="SUPFAM" id="SSF52833">
    <property type="entry name" value="Thioredoxin-like"/>
    <property type="match status" value="1"/>
</dbReference>
<dbReference type="Proteomes" id="UP000825935">
    <property type="component" value="Chromosome 20"/>
</dbReference>
<protein>
    <recommendedName>
        <fullName evidence="1">glutathione transferase</fullName>
        <ecNumber evidence="1">2.5.1.18</ecNumber>
    </recommendedName>
</protein>
<dbReference type="FunFam" id="1.20.1050.10:FF:000016">
    <property type="entry name" value="Glutathione S-transferase U9"/>
    <property type="match status" value="1"/>
</dbReference>
<comment type="caution">
    <text evidence="6">The sequence shown here is derived from an EMBL/GenBank/DDBJ whole genome shotgun (WGS) entry which is preliminary data.</text>
</comment>
<organism evidence="6 7">
    <name type="scientific">Ceratopteris richardii</name>
    <name type="common">Triangle waterfern</name>
    <dbReference type="NCBI Taxonomy" id="49495"/>
    <lineage>
        <taxon>Eukaryota</taxon>
        <taxon>Viridiplantae</taxon>
        <taxon>Streptophyta</taxon>
        <taxon>Embryophyta</taxon>
        <taxon>Tracheophyta</taxon>
        <taxon>Polypodiopsida</taxon>
        <taxon>Polypodiidae</taxon>
        <taxon>Polypodiales</taxon>
        <taxon>Pteridineae</taxon>
        <taxon>Pteridaceae</taxon>
        <taxon>Parkerioideae</taxon>
        <taxon>Ceratopteris</taxon>
    </lineage>
</organism>
<evidence type="ECO:0000259" key="4">
    <source>
        <dbReference type="PROSITE" id="PS50404"/>
    </source>
</evidence>
<evidence type="ECO:0000256" key="1">
    <source>
        <dbReference type="ARBA" id="ARBA00012452"/>
    </source>
</evidence>
<reference evidence="6" key="1">
    <citation type="submission" date="2021-08" db="EMBL/GenBank/DDBJ databases">
        <title>WGS assembly of Ceratopteris richardii.</title>
        <authorList>
            <person name="Marchant D.B."/>
            <person name="Chen G."/>
            <person name="Jenkins J."/>
            <person name="Shu S."/>
            <person name="Leebens-Mack J."/>
            <person name="Grimwood J."/>
            <person name="Schmutz J."/>
            <person name="Soltis P."/>
            <person name="Soltis D."/>
            <person name="Chen Z.-H."/>
        </authorList>
    </citation>
    <scope>NUCLEOTIDE SEQUENCE</scope>
    <source>
        <strain evidence="6">Whitten #5841</strain>
        <tissue evidence="6">Leaf</tissue>
    </source>
</reference>
<dbReference type="SFLD" id="SFLDG01152">
    <property type="entry name" value="Main.3:_Omega-_and_Tau-like"/>
    <property type="match status" value="1"/>
</dbReference>
<dbReference type="PANTHER" id="PTHR11260:SF781">
    <property type="entry name" value="GLUTATHIONE S-TRANSFERASE U19"/>
    <property type="match status" value="1"/>
</dbReference>
<keyword evidence="2" id="KW-0808">Transferase</keyword>
<dbReference type="InterPro" id="IPR036249">
    <property type="entry name" value="Thioredoxin-like_sf"/>
</dbReference>
<comment type="catalytic activity">
    <reaction evidence="3">
        <text>RX + glutathione = an S-substituted glutathione + a halide anion + H(+)</text>
        <dbReference type="Rhea" id="RHEA:16437"/>
        <dbReference type="ChEBI" id="CHEBI:15378"/>
        <dbReference type="ChEBI" id="CHEBI:16042"/>
        <dbReference type="ChEBI" id="CHEBI:17792"/>
        <dbReference type="ChEBI" id="CHEBI:57925"/>
        <dbReference type="ChEBI" id="CHEBI:90779"/>
        <dbReference type="EC" id="2.5.1.18"/>
    </reaction>
</comment>
<dbReference type="InterPro" id="IPR045074">
    <property type="entry name" value="GST_C_Tau"/>
</dbReference>
<evidence type="ECO:0000313" key="7">
    <source>
        <dbReference type="Proteomes" id="UP000825935"/>
    </source>
</evidence>
<feature type="domain" description="GST C-terminal" evidence="5">
    <location>
        <begin position="91"/>
        <end position="220"/>
    </location>
</feature>
<dbReference type="GO" id="GO:0009407">
    <property type="term" value="P:toxin catabolic process"/>
    <property type="evidence" value="ECO:0007669"/>
    <property type="project" value="UniProtKB-ARBA"/>
</dbReference>
<dbReference type="SFLD" id="SFLDG00358">
    <property type="entry name" value="Main_(cytGST)"/>
    <property type="match status" value="1"/>
</dbReference>
<dbReference type="EMBL" id="CM035425">
    <property type="protein sequence ID" value="KAH7330895.1"/>
    <property type="molecule type" value="Genomic_DNA"/>
</dbReference>
<dbReference type="Gene3D" id="1.20.1050.10">
    <property type="match status" value="1"/>
</dbReference>
<dbReference type="InterPro" id="IPR045073">
    <property type="entry name" value="Omega/Tau-like"/>
</dbReference>
<dbReference type="CDD" id="cd03058">
    <property type="entry name" value="GST_N_Tau"/>
    <property type="match status" value="1"/>
</dbReference>
<dbReference type="Gene3D" id="3.40.30.10">
    <property type="entry name" value="Glutaredoxin"/>
    <property type="match status" value="1"/>
</dbReference>
<feature type="domain" description="GST N-terminal" evidence="4">
    <location>
        <begin position="4"/>
        <end position="83"/>
    </location>
</feature>
<gene>
    <name evidence="6" type="ORF">KP509_20G007100</name>
</gene>
<dbReference type="InterPro" id="IPR040079">
    <property type="entry name" value="Glutathione_S-Trfase"/>
</dbReference>
<evidence type="ECO:0000313" key="6">
    <source>
        <dbReference type="EMBL" id="KAH7330895.1"/>
    </source>
</evidence>
<dbReference type="PROSITE" id="PS50405">
    <property type="entry name" value="GST_CTER"/>
    <property type="match status" value="1"/>
</dbReference>
<dbReference type="AlphaFoldDB" id="A0A8T2SFS0"/>
<keyword evidence="7" id="KW-1185">Reference proteome</keyword>
<dbReference type="GO" id="GO:0006749">
    <property type="term" value="P:glutathione metabolic process"/>
    <property type="evidence" value="ECO:0007669"/>
    <property type="project" value="InterPro"/>
</dbReference>
<dbReference type="InterPro" id="IPR036282">
    <property type="entry name" value="Glutathione-S-Trfase_C_sf"/>
</dbReference>
<evidence type="ECO:0000256" key="2">
    <source>
        <dbReference type="ARBA" id="ARBA00022679"/>
    </source>
</evidence>
<dbReference type="PROSITE" id="PS50404">
    <property type="entry name" value="GST_NTER"/>
    <property type="match status" value="1"/>
</dbReference>
<accession>A0A8T2SFS0</accession>
<dbReference type="PANTHER" id="PTHR11260">
    <property type="entry name" value="GLUTATHIONE S-TRANSFERASE, GST, SUPERFAMILY, GST DOMAIN CONTAINING"/>
    <property type="match status" value="1"/>
</dbReference>
<dbReference type="GO" id="GO:0005737">
    <property type="term" value="C:cytoplasm"/>
    <property type="evidence" value="ECO:0007669"/>
    <property type="project" value="TreeGrafter"/>
</dbReference>
<dbReference type="OrthoDB" id="202840at2759"/>
<evidence type="ECO:0000256" key="3">
    <source>
        <dbReference type="ARBA" id="ARBA00047960"/>
    </source>
</evidence>
<dbReference type="Pfam" id="PF02798">
    <property type="entry name" value="GST_N"/>
    <property type="match status" value="1"/>
</dbReference>
<name>A0A8T2SFS0_CERRI</name>